<feature type="region of interest" description="Disordered" evidence="1">
    <location>
        <begin position="337"/>
        <end position="366"/>
    </location>
</feature>
<dbReference type="Proteomes" id="UP000002729">
    <property type="component" value="Unassembled WGS sequence"/>
</dbReference>
<feature type="compositionally biased region" description="Low complexity" evidence="1">
    <location>
        <begin position="355"/>
        <end position="366"/>
    </location>
</feature>
<feature type="compositionally biased region" description="Basic and acidic residues" evidence="1">
    <location>
        <begin position="266"/>
        <end position="285"/>
    </location>
</feature>
<dbReference type="OMA" id="DIEACFR"/>
<protein>
    <submittedName>
        <fullName evidence="2">Uncharacterized protein</fullName>
    </submittedName>
</protein>
<feature type="region of interest" description="Disordered" evidence="1">
    <location>
        <begin position="1"/>
        <end position="298"/>
    </location>
</feature>
<name>F0YHT6_AURAN</name>
<reference evidence="2 3" key="1">
    <citation type="journal article" date="2011" name="Proc. Natl. Acad. Sci. U.S.A.">
        <title>Niche of harmful alga Aureococcus anophagefferens revealed through ecogenomics.</title>
        <authorList>
            <person name="Gobler C.J."/>
            <person name="Berry D.L."/>
            <person name="Dyhrman S.T."/>
            <person name="Wilhelm S.W."/>
            <person name="Salamov A."/>
            <person name="Lobanov A.V."/>
            <person name="Zhang Y."/>
            <person name="Collier J.L."/>
            <person name="Wurch L.L."/>
            <person name="Kustka A.B."/>
            <person name="Dill B.D."/>
            <person name="Shah M."/>
            <person name="VerBerkmoes N.C."/>
            <person name="Kuo A."/>
            <person name="Terry A."/>
            <person name="Pangilinan J."/>
            <person name="Lindquist E.A."/>
            <person name="Lucas S."/>
            <person name="Paulsen I.T."/>
            <person name="Hattenrath-Lehmann T.K."/>
            <person name="Talmage S.C."/>
            <person name="Walker E.A."/>
            <person name="Koch F."/>
            <person name="Burson A.M."/>
            <person name="Marcoval M.A."/>
            <person name="Tang Y.Z."/>
            <person name="Lecleir G.R."/>
            <person name="Coyne K.J."/>
            <person name="Berg G.M."/>
            <person name="Bertrand E.M."/>
            <person name="Saito M.A."/>
            <person name="Gladyshev V.N."/>
            <person name="Grigoriev I.V."/>
        </authorList>
    </citation>
    <scope>NUCLEOTIDE SEQUENCE [LARGE SCALE GENOMIC DNA]</scope>
    <source>
        <strain evidence="3">CCMP 1984</strain>
    </source>
</reference>
<dbReference type="RefSeq" id="XP_009040008.1">
    <property type="nucleotide sequence ID" value="XM_009041760.1"/>
</dbReference>
<sequence>MVARNQAMLRERMASLEADRKQLAEARKGRSEQRRAASEARLGETSSAKSQLEALRAEEERRQRLRRIDELSRQSGLVPPASRPAPAPAAAAPRPPRSPRSKSVSSLERARAPAPRAASPPRSQSRERAERSLWASYESFSNRSPSPQKREPPPPPKHLSTTFEQYLDNAPTPIARKEIILTREDAAEPPPAFGQSLSDDEPDLYEYRDSASPPDHAVVPRSPSAKSDDGAGDVVVRRASYDVADDASGEASGGSDAAPPSPPPRKLADPYDPRAPKPSARRDAPRLPALAPPRPPSPVVAVVAEAERPRKGDAAASHHVAMALLLGACLAASGRSALAPRPRPAPVAPPPPSPAEAAAAAAPPARPAGGALRVVLRETAVAGATLGLAHAATGPAFAGAQTEA</sequence>
<organism evidence="3">
    <name type="scientific">Aureococcus anophagefferens</name>
    <name type="common">Harmful bloom alga</name>
    <dbReference type="NCBI Taxonomy" id="44056"/>
    <lineage>
        <taxon>Eukaryota</taxon>
        <taxon>Sar</taxon>
        <taxon>Stramenopiles</taxon>
        <taxon>Ochrophyta</taxon>
        <taxon>Pelagophyceae</taxon>
        <taxon>Pelagomonadales</taxon>
        <taxon>Pelagomonadaceae</taxon>
        <taxon>Aureococcus</taxon>
    </lineage>
</organism>
<evidence type="ECO:0000256" key="1">
    <source>
        <dbReference type="SAM" id="MobiDB-lite"/>
    </source>
</evidence>
<dbReference type="EMBL" id="GL833142">
    <property type="protein sequence ID" value="EGB05363.1"/>
    <property type="molecule type" value="Genomic_DNA"/>
</dbReference>
<feature type="compositionally biased region" description="Basic and acidic residues" evidence="1">
    <location>
        <begin position="175"/>
        <end position="186"/>
    </location>
</feature>
<feature type="compositionally biased region" description="Basic and acidic residues" evidence="1">
    <location>
        <begin position="55"/>
        <end position="72"/>
    </location>
</feature>
<feature type="compositionally biased region" description="Pro residues" evidence="1">
    <location>
        <begin position="341"/>
        <end position="354"/>
    </location>
</feature>
<dbReference type="AlphaFoldDB" id="F0YHT6"/>
<feature type="compositionally biased region" description="Basic and acidic residues" evidence="1">
    <location>
        <begin position="9"/>
        <end position="42"/>
    </location>
</feature>
<feature type="compositionally biased region" description="Low complexity" evidence="1">
    <location>
        <begin position="249"/>
        <end position="258"/>
    </location>
</feature>
<gene>
    <name evidence="2" type="ORF">AURANDRAFT_66507</name>
</gene>
<dbReference type="KEGG" id="aaf:AURANDRAFT_66507"/>
<keyword evidence="3" id="KW-1185">Reference proteome</keyword>
<evidence type="ECO:0000313" key="2">
    <source>
        <dbReference type="EMBL" id="EGB05363.1"/>
    </source>
</evidence>
<accession>F0YHT6</accession>
<feature type="compositionally biased region" description="Pro residues" evidence="1">
    <location>
        <begin position="81"/>
        <end position="98"/>
    </location>
</feature>
<feature type="compositionally biased region" description="Low complexity" evidence="1">
    <location>
        <begin position="112"/>
        <end position="123"/>
    </location>
</feature>
<dbReference type="GeneID" id="20225830"/>
<dbReference type="InParanoid" id="F0YHT6"/>
<evidence type="ECO:0000313" key="3">
    <source>
        <dbReference type="Proteomes" id="UP000002729"/>
    </source>
</evidence>
<proteinExistence type="predicted"/>